<dbReference type="Gene3D" id="4.10.950.10">
    <property type="entry name" value="Ribosomal protein L2, domain 3"/>
    <property type="match status" value="1"/>
</dbReference>
<sequence>MGKRILPQRMGRGSPTFRSPGHLRVAPAKYPQLPADKTLRGRVVDLVHDPGRWVPLAKIKLETGDEFYVPAVEGMYVGQIVEIGPEAKIENGNILPVGRIPEGTQVVNIEKNPGDGGRYARAGGTYAVIVGRSGDKTQIQLPSGRVVEVSNNARAMIGVVAGGGRVEKPLLKAGGSYYKWKAKAHKWPKVRGLAMNPASHPHGGGRHVGRPTTVARNTPPGRKVGHIAARRTGRRKGK</sequence>
<keyword evidence="5 6" id="KW-0687">Ribonucleoprotein</keyword>
<dbReference type="HAMAP" id="MF_01320_A">
    <property type="entry name" value="Ribosomal_uL2_A"/>
    <property type="match status" value="1"/>
</dbReference>
<evidence type="ECO:0000256" key="2">
    <source>
        <dbReference type="ARBA" id="ARBA00022730"/>
    </source>
</evidence>
<dbReference type="GO" id="GO:0002181">
    <property type="term" value="P:cytoplasmic translation"/>
    <property type="evidence" value="ECO:0007669"/>
    <property type="project" value="TreeGrafter"/>
</dbReference>
<keyword evidence="3 6" id="KW-0694">RNA-binding</keyword>
<dbReference type="SMART" id="SM01382">
    <property type="entry name" value="Ribosomal_L2_C"/>
    <property type="match status" value="1"/>
</dbReference>
<dbReference type="NCBIfam" id="NF007180">
    <property type="entry name" value="PRK09612.1"/>
    <property type="match status" value="1"/>
</dbReference>
<organism evidence="10">
    <name type="scientific">Thermogladius calderae</name>
    <dbReference type="NCBI Taxonomy" id="1200300"/>
    <lineage>
        <taxon>Archaea</taxon>
        <taxon>Thermoproteota</taxon>
        <taxon>Thermoprotei</taxon>
        <taxon>Desulfurococcales</taxon>
        <taxon>Desulfurococcaceae</taxon>
        <taxon>Thermogladius</taxon>
    </lineage>
</organism>
<dbReference type="Gene3D" id="2.30.30.30">
    <property type="match status" value="1"/>
</dbReference>
<protein>
    <recommendedName>
        <fullName evidence="6">Large ribosomal subunit protein uL2</fullName>
    </recommendedName>
</protein>
<comment type="subunit">
    <text evidence="6">Part of the 50S ribosomal subunit. Forms a bridge to the 30S subunit in the 70S ribosome.</text>
</comment>
<comment type="similarity">
    <text evidence="1 6">Belongs to the universal ribosomal protein uL2 family.</text>
</comment>
<dbReference type="Pfam" id="PF00181">
    <property type="entry name" value="Ribosomal_L2_N"/>
    <property type="match status" value="1"/>
</dbReference>
<feature type="region of interest" description="Disordered" evidence="7">
    <location>
        <begin position="197"/>
        <end position="238"/>
    </location>
</feature>
<comment type="caution">
    <text evidence="10">The sequence shown here is derived from an EMBL/GenBank/DDBJ whole genome shotgun (WGS) entry which is preliminary data.</text>
</comment>
<keyword evidence="4 6" id="KW-0689">Ribosomal protein</keyword>
<evidence type="ECO:0000259" key="8">
    <source>
        <dbReference type="SMART" id="SM01382"/>
    </source>
</evidence>
<dbReference type="GO" id="GO:0019843">
    <property type="term" value="F:rRNA binding"/>
    <property type="evidence" value="ECO:0007669"/>
    <property type="project" value="UniProtKB-UniRule"/>
</dbReference>
<dbReference type="Pfam" id="PF03947">
    <property type="entry name" value="Ribosomal_L2_C"/>
    <property type="match status" value="1"/>
</dbReference>
<keyword evidence="2 6" id="KW-0699">rRNA-binding</keyword>
<accession>A0A7J3XX54</accession>
<dbReference type="InterPro" id="IPR014722">
    <property type="entry name" value="Rib_uL2_dom2"/>
</dbReference>
<dbReference type="InterPro" id="IPR023672">
    <property type="entry name" value="Ribosomal_uL2_arc_euk"/>
</dbReference>
<dbReference type="InterPro" id="IPR014726">
    <property type="entry name" value="Ribosomal_uL2_dom3"/>
</dbReference>
<dbReference type="PANTHER" id="PTHR13691">
    <property type="entry name" value="RIBOSOMAL PROTEIN L2"/>
    <property type="match status" value="1"/>
</dbReference>
<evidence type="ECO:0000256" key="4">
    <source>
        <dbReference type="ARBA" id="ARBA00022980"/>
    </source>
</evidence>
<dbReference type="SMART" id="SM01383">
    <property type="entry name" value="Ribosomal_L2"/>
    <property type="match status" value="1"/>
</dbReference>
<comment type="function">
    <text evidence="6">One of the primary rRNA binding proteins. Required for association of the 30S and 50S subunits to form the 70S ribosome, for tRNA binding and peptide bond formation. It has been suggested to have peptidyltransferase activity; this is somewhat controversial. Makes several contacts with the 16S rRNA in the 70S ribosome.</text>
</comment>
<evidence type="ECO:0000256" key="1">
    <source>
        <dbReference type="ARBA" id="ARBA00005636"/>
    </source>
</evidence>
<feature type="region of interest" description="Disordered" evidence="7">
    <location>
        <begin position="1"/>
        <end position="21"/>
    </location>
</feature>
<evidence type="ECO:0000256" key="7">
    <source>
        <dbReference type="SAM" id="MobiDB-lite"/>
    </source>
</evidence>
<dbReference type="GO" id="GO:0022625">
    <property type="term" value="C:cytosolic large ribosomal subunit"/>
    <property type="evidence" value="ECO:0007669"/>
    <property type="project" value="TreeGrafter"/>
</dbReference>
<evidence type="ECO:0000313" key="10">
    <source>
        <dbReference type="EMBL" id="HHP67284.1"/>
    </source>
</evidence>
<dbReference type="Gene3D" id="2.40.50.140">
    <property type="entry name" value="Nucleic acid-binding proteins"/>
    <property type="match status" value="1"/>
</dbReference>
<evidence type="ECO:0000256" key="6">
    <source>
        <dbReference type="HAMAP-Rule" id="MF_01320"/>
    </source>
</evidence>
<dbReference type="AlphaFoldDB" id="A0A7J3XX54"/>
<dbReference type="PANTHER" id="PTHR13691:SF16">
    <property type="entry name" value="LARGE RIBOSOMAL SUBUNIT PROTEIN UL2"/>
    <property type="match status" value="1"/>
</dbReference>
<dbReference type="SUPFAM" id="SSF50249">
    <property type="entry name" value="Nucleic acid-binding proteins"/>
    <property type="match status" value="1"/>
</dbReference>
<gene>
    <name evidence="6" type="primary">rpl2</name>
    <name evidence="10" type="ORF">ENM60_00565</name>
</gene>
<feature type="compositionally biased region" description="Basic residues" evidence="7">
    <location>
        <begin position="223"/>
        <end position="238"/>
    </location>
</feature>
<reference evidence="10" key="1">
    <citation type="journal article" date="2020" name="mSystems">
        <title>Genome- and Community-Level Interaction Insights into Carbon Utilization and Element Cycling Functions of Hydrothermarchaeota in Hydrothermal Sediment.</title>
        <authorList>
            <person name="Zhou Z."/>
            <person name="Liu Y."/>
            <person name="Xu W."/>
            <person name="Pan J."/>
            <person name="Luo Z.H."/>
            <person name="Li M."/>
        </authorList>
    </citation>
    <scope>NUCLEOTIDE SEQUENCE [LARGE SCALE GENOMIC DNA]</scope>
    <source>
        <strain evidence="10">SpSt-110</strain>
    </source>
</reference>
<dbReference type="PIRSF" id="PIRSF002158">
    <property type="entry name" value="Ribosomal_L2"/>
    <property type="match status" value="1"/>
</dbReference>
<dbReference type="EMBL" id="DRYK01000014">
    <property type="protein sequence ID" value="HHP67284.1"/>
    <property type="molecule type" value="Genomic_DNA"/>
</dbReference>
<evidence type="ECO:0000256" key="3">
    <source>
        <dbReference type="ARBA" id="ARBA00022884"/>
    </source>
</evidence>
<dbReference type="InterPro" id="IPR022669">
    <property type="entry name" value="Ribosomal_uL2_C"/>
</dbReference>
<evidence type="ECO:0000256" key="5">
    <source>
        <dbReference type="ARBA" id="ARBA00023274"/>
    </source>
</evidence>
<dbReference type="InterPro" id="IPR022666">
    <property type="entry name" value="Ribosomal_uL2_RNA-bd_dom"/>
</dbReference>
<feature type="domain" description="Large ribosomal subunit protein uL2 RNA-binding" evidence="9">
    <location>
        <begin position="11"/>
        <end position="83"/>
    </location>
</feature>
<dbReference type="InterPro" id="IPR002171">
    <property type="entry name" value="Ribosomal_uL2"/>
</dbReference>
<evidence type="ECO:0000259" key="9">
    <source>
        <dbReference type="SMART" id="SM01383"/>
    </source>
</evidence>
<dbReference type="InterPro" id="IPR012340">
    <property type="entry name" value="NA-bd_OB-fold"/>
</dbReference>
<dbReference type="SUPFAM" id="SSF50104">
    <property type="entry name" value="Translation proteins SH3-like domain"/>
    <property type="match status" value="1"/>
</dbReference>
<dbReference type="InterPro" id="IPR008991">
    <property type="entry name" value="Translation_prot_SH3-like_sf"/>
</dbReference>
<name>A0A7J3XX54_9CREN</name>
<proteinExistence type="inferred from homology"/>
<feature type="domain" description="Large ribosomal subunit protein uL2 C-terminal" evidence="8">
    <location>
        <begin position="89"/>
        <end position="220"/>
    </location>
</feature>
<dbReference type="FunFam" id="4.10.950.10:FF:000002">
    <property type="entry name" value="60S ribosomal protein L2"/>
    <property type="match status" value="1"/>
</dbReference>
<dbReference type="GO" id="GO:0003735">
    <property type="term" value="F:structural constituent of ribosome"/>
    <property type="evidence" value="ECO:0007669"/>
    <property type="project" value="InterPro"/>
</dbReference>